<evidence type="ECO:0000313" key="2">
    <source>
        <dbReference type="Proteomes" id="UP000654993"/>
    </source>
</evidence>
<reference evidence="1" key="2">
    <citation type="journal article" date="2021" name="Data Brief">
        <title>Draft genome sequence data of the facultative, thermophilic, xylanolytic bacterium Paenibacillus sp. strain DA-C8.</title>
        <authorList>
            <person name="Chhe C."/>
            <person name="Uke A."/>
            <person name="Baramee S."/>
            <person name="Ungkulpasvich U."/>
            <person name="Tachaapaikoon C."/>
            <person name="Pason P."/>
            <person name="Waeonukul R."/>
            <person name="Ratanakhanokchai K."/>
            <person name="Kosugi A."/>
        </authorList>
    </citation>
    <scope>NUCLEOTIDE SEQUENCE</scope>
    <source>
        <strain evidence="1">DA-C8</strain>
    </source>
</reference>
<accession>A0A916VEQ9</accession>
<dbReference type="EMBL" id="BMAQ01000001">
    <property type="protein sequence ID" value="GFR36874.1"/>
    <property type="molecule type" value="Genomic_DNA"/>
</dbReference>
<dbReference type="InterPro" id="IPR025942">
    <property type="entry name" value="SpoVIF"/>
</dbReference>
<dbReference type="AlphaFoldDB" id="A0A916VEQ9"/>
<reference evidence="1" key="1">
    <citation type="submission" date="2020-08" db="EMBL/GenBank/DDBJ databases">
        <authorList>
            <person name="Uke A."/>
            <person name="Chhe C."/>
            <person name="Baramee S."/>
            <person name="Kosugi A."/>
        </authorList>
    </citation>
    <scope>NUCLEOTIDE SEQUENCE</scope>
    <source>
        <strain evidence="1">DA-C8</strain>
    </source>
</reference>
<evidence type="ECO:0000313" key="1">
    <source>
        <dbReference type="EMBL" id="GFR36874.1"/>
    </source>
</evidence>
<dbReference type="Proteomes" id="UP000654993">
    <property type="component" value="Unassembled WGS sequence"/>
</dbReference>
<name>A0A916VEQ9_9BACL</name>
<comment type="caution">
    <text evidence="1">The sequence shown here is derived from an EMBL/GenBank/DDBJ whole genome shotgun (WGS) entry which is preliminary data.</text>
</comment>
<protein>
    <recommendedName>
        <fullName evidence="3">Stage VI sporulation protein F</fullName>
    </recommendedName>
</protein>
<sequence length="92" mass="10264">MVKRNVSSDVLKLVNQKTGKKISPTDVKKLAGKVNQSTMKDEAQLRKLIKQVGALVNVKVSEQLTNEIVQAVKKSGMNPNNLEQMIKMMSRK</sequence>
<dbReference type="RefSeq" id="WP_200965166.1">
    <property type="nucleotide sequence ID" value="NZ_BMAQ01000001.1"/>
</dbReference>
<dbReference type="Pfam" id="PF14069">
    <property type="entry name" value="SpoVIF"/>
    <property type="match status" value="1"/>
</dbReference>
<evidence type="ECO:0008006" key="3">
    <source>
        <dbReference type="Google" id="ProtNLM"/>
    </source>
</evidence>
<keyword evidence="2" id="KW-1185">Reference proteome</keyword>
<organism evidence="1 2">
    <name type="scientific">Insulibacter thermoxylanivorax</name>
    <dbReference type="NCBI Taxonomy" id="2749268"/>
    <lineage>
        <taxon>Bacteria</taxon>
        <taxon>Bacillati</taxon>
        <taxon>Bacillota</taxon>
        <taxon>Bacilli</taxon>
        <taxon>Bacillales</taxon>
        <taxon>Paenibacillaceae</taxon>
        <taxon>Insulibacter</taxon>
    </lineage>
</organism>
<proteinExistence type="predicted"/>
<gene>
    <name evidence="1" type="ORF">PRECH8_01700</name>
</gene>